<feature type="non-terminal residue" evidence="1">
    <location>
        <position position="23"/>
    </location>
</feature>
<gene>
    <name evidence="1" type="ORF">OTI717_LOCUS38116</name>
</gene>
<accession>A0A820ATG1</accession>
<evidence type="ECO:0000313" key="2">
    <source>
        <dbReference type="Proteomes" id="UP000663823"/>
    </source>
</evidence>
<name>A0A820ATG1_9BILA</name>
<sequence length="23" mass="2586">MRLITVVGDPDFRRLAQELVSIG</sequence>
<dbReference type="Proteomes" id="UP000663823">
    <property type="component" value="Unassembled WGS sequence"/>
</dbReference>
<dbReference type="EMBL" id="CAJOAX010019772">
    <property type="protein sequence ID" value="CAF4190376.1"/>
    <property type="molecule type" value="Genomic_DNA"/>
</dbReference>
<evidence type="ECO:0000313" key="1">
    <source>
        <dbReference type="EMBL" id="CAF4190376.1"/>
    </source>
</evidence>
<organism evidence="1 2">
    <name type="scientific">Rotaria sordida</name>
    <dbReference type="NCBI Taxonomy" id="392033"/>
    <lineage>
        <taxon>Eukaryota</taxon>
        <taxon>Metazoa</taxon>
        <taxon>Spiralia</taxon>
        <taxon>Gnathifera</taxon>
        <taxon>Rotifera</taxon>
        <taxon>Eurotatoria</taxon>
        <taxon>Bdelloidea</taxon>
        <taxon>Philodinida</taxon>
        <taxon>Philodinidae</taxon>
        <taxon>Rotaria</taxon>
    </lineage>
</organism>
<protein>
    <submittedName>
        <fullName evidence="1">Uncharacterized protein</fullName>
    </submittedName>
</protein>
<proteinExistence type="predicted"/>
<reference evidence="1" key="1">
    <citation type="submission" date="2021-02" db="EMBL/GenBank/DDBJ databases">
        <authorList>
            <person name="Nowell W R."/>
        </authorList>
    </citation>
    <scope>NUCLEOTIDE SEQUENCE</scope>
</reference>
<comment type="caution">
    <text evidence="1">The sequence shown here is derived from an EMBL/GenBank/DDBJ whole genome shotgun (WGS) entry which is preliminary data.</text>
</comment>
<dbReference type="AlphaFoldDB" id="A0A820ATG1"/>